<protein>
    <submittedName>
        <fullName evidence="2">Cytochrome c1</fullName>
    </submittedName>
</protein>
<keyword evidence="1" id="KW-1133">Transmembrane helix</keyword>
<feature type="transmembrane region" description="Helical" evidence="1">
    <location>
        <begin position="30"/>
        <end position="52"/>
    </location>
</feature>
<evidence type="ECO:0000313" key="2">
    <source>
        <dbReference type="EMBL" id="MBB5285777.1"/>
    </source>
</evidence>
<keyword evidence="1" id="KW-0472">Membrane</keyword>
<comment type="caution">
    <text evidence="2">The sequence shown here is derived from an EMBL/GenBank/DDBJ whole genome shotgun (WGS) entry which is preliminary data.</text>
</comment>
<dbReference type="EMBL" id="JACHGF010000007">
    <property type="protein sequence ID" value="MBB5285777.1"/>
    <property type="molecule type" value="Genomic_DNA"/>
</dbReference>
<dbReference type="RefSeq" id="WP_184176281.1">
    <property type="nucleotide sequence ID" value="NZ_JACHGF010000007.1"/>
</dbReference>
<keyword evidence="1" id="KW-0812">Transmembrane</keyword>
<dbReference type="Proteomes" id="UP000557307">
    <property type="component" value="Unassembled WGS sequence"/>
</dbReference>
<reference evidence="2 3" key="1">
    <citation type="submission" date="2020-08" db="EMBL/GenBank/DDBJ databases">
        <title>Genomic Encyclopedia of Type Strains, Phase IV (KMG-IV): sequencing the most valuable type-strain genomes for metagenomic binning, comparative biology and taxonomic classification.</title>
        <authorList>
            <person name="Goeker M."/>
        </authorList>
    </citation>
    <scope>NUCLEOTIDE SEQUENCE [LARGE SCALE GENOMIC DNA]</scope>
    <source>
        <strain evidence="2 3">DSM 105074</strain>
    </source>
</reference>
<gene>
    <name evidence="2" type="ORF">HNQ92_003937</name>
</gene>
<evidence type="ECO:0000256" key="1">
    <source>
        <dbReference type="SAM" id="Phobius"/>
    </source>
</evidence>
<name>A0A840TVZ2_9BACT</name>
<accession>A0A840TVZ2</accession>
<keyword evidence="3" id="KW-1185">Reference proteome</keyword>
<dbReference type="AlphaFoldDB" id="A0A840TVZ2"/>
<proteinExistence type="predicted"/>
<organism evidence="2 3">
    <name type="scientific">Rhabdobacter roseus</name>
    <dbReference type="NCBI Taxonomy" id="1655419"/>
    <lineage>
        <taxon>Bacteria</taxon>
        <taxon>Pseudomonadati</taxon>
        <taxon>Bacteroidota</taxon>
        <taxon>Cytophagia</taxon>
        <taxon>Cytophagales</taxon>
        <taxon>Cytophagaceae</taxon>
        <taxon>Rhabdobacter</taxon>
    </lineage>
</organism>
<sequence length="55" mass="6466">MSNDQEREKLRNYVEQAYESHKATQRRKKYLLITLVILSLLLVLSASLMYVFSCA</sequence>
<evidence type="ECO:0000313" key="3">
    <source>
        <dbReference type="Proteomes" id="UP000557307"/>
    </source>
</evidence>